<dbReference type="GO" id="GO:0016829">
    <property type="term" value="F:lyase activity"/>
    <property type="evidence" value="ECO:0007669"/>
    <property type="project" value="UniProtKB-KW"/>
</dbReference>
<comment type="subcellular location">
    <subcellularLocation>
        <location evidence="1">Periplasm</location>
    </subcellularLocation>
</comment>
<keyword evidence="2" id="KW-0732">Signal</keyword>
<dbReference type="InterPro" id="IPR008929">
    <property type="entry name" value="Chondroitin_lyas"/>
</dbReference>
<evidence type="ECO:0000313" key="7">
    <source>
        <dbReference type="EMBL" id="MDG0791219.1"/>
    </source>
</evidence>
<accession>A0A9X4KFG0</accession>
<evidence type="ECO:0000256" key="2">
    <source>
        <dbReference type="ARBA" id="ARBA00022729"/>
    </source>
</evidence>
<evidence type="ECO:0000259" key="6">
    <source>
        <dbReference type="Pfam" id="PF16889"/>
    </source>
</evidence>
<dbReference type="Gene3D" id="1.50.10.100">
    <property type="entry name" value="Chondroitin AC/alginate lyase"/>
    <property type="match status" value="1"/>
</dbReference>
<keyword evidence="4" id="KW-0456">Lyase</keyword>
<protein>
    <submittedName>
        <fullName evidence="7">Heparinase II/III family protein</fullName>
    </submittedName>
</protein>
<gene>
    <name evidence="7" type="ORF">OMP38_10315</name>
</gene>
<dbReference type="AlphaFoldDB" id="A0A9X4KFG0"/>
<dbReference type="Gene3D" id="2.70.98.70">
    <property type="match status" value="1"/>
</dbReference>
<dbReference type="InterPro" id="IPR012480">
    <property type="entry name" value="Hepar_II_III_C"/>
</dbReference>
<keyword evidence="8" id="KW-1185">Reference proteome</keyword>
<feature type="domain" description="Heparin-sulfate lyase N-terminal" evidence="6">
    <location>
        <begin position="24"/>
        <end position="264"/>
    </location>
</feature>
<dbReference type="InterPro" id="IPR031680">
    <property type="entry name" value="Hepar_II_III_N"/>
</dbReference>
<organism evidence="7 8">
    <name type="scientific">Cohnella ginsengisoli</name>
    <dbReference type="NCBI Taxonomy" id="425004"/>
    <lineage>
        <taxon>Bacteria</taxon>
        <taxon>Bacillati</taxon>
        <taxon>Bacillota</taxon>
        <taxon>Bacilli</taxon>
        <taxon>Bacillales</taxon>
        <taxon>Paenibacillaceae</taxon>
        <taxon>Cohnella</taxon>
    </lineage>
</organism>
<name>A0A9X4KFG0_9BACL</name>
<dbReference type="EMBL" id="JAPDHZ010000002">
    <property type="protein sequence ID" value="MDG0791219.1"/>
    <property type="molecule type" value="Genomic_DNA"/>
</dbReference>
<keyword evidence="3" id="KW-0574">Periplasm</keyword>
<dbReference type="RefSeq" id="WP_277564985.1">
    <property type="nucleotide sequence ID" value="NZ_JAPDHZ010000002.1"/>
</dbReference>
<evidence type="ECO:0000313" key="8">
    <source>
        <dbReference type="Proteomes" id="UP001153387"/>
    </source>
</evidence>
<feature type="domain" description="Heparinase II/III-like C-terminal" evidence="5">
    <location>
        <begin position="319"/>
        <end position="548"/>
    </location>
</feature>
<dbReference type="Pfam" id="PF16889">
    <property type="entry name" value="Hepar_II_III_N"/>
    <property type="match status" value="1"/>
</dbReference>
<proteinExistence type="predicted"/>
<comment type="caution">
    <text evidence="7">The sequence shown here is derived from an EMBL/GenBank/DDBJ whole genome shotgun (WGS) entry which is preliminary data.</text>
</comment>
<dbReference type="Proteomes" id="UP001153387">
    <property type="component" value="Unassembled WGS sequence"/>
</dbReference>
<dbReference type="GO" id="GO:0042597">
    <property type="term" value="C:periplasmic space"/>
    <property type="evidence" value="ECO:0007669"/>
    <property type="project" value="UniProtKB-SubCell"/>
</dbReference>
<evidence type="ECO:0000256" key="3">
    <source>
        <dbReference type="ARBA" id="ARBA00022764"/>
    </source>
</evidence>
<dbReference type="SUPFAM" id="SSF48230">
    <property type="entry name" value="Chondroitin AC/alginate lyase"/>
    <property type="match status" value="1"/>
</dbReference>
<evidence type="ECO:0000256" key="1">
    <source>
        <dbReference type="ARBA" id="ARBA00004418"/>
    </source>
</evidence>
<reference evidence="7 8" key="1">
    <citation type="submission" date="2022-10" db="EMBL/GenBank/DDBJ databases">
        <title>Comparative genomic analysis of Cohnella hashimotonis sp. nov., isolated from the International Space Station.</title>
        <authorList>
            <person name="Simpson A."/>
            <person name="Venkateswaran K."/>
        </authorList>
    </citation>
    <scope>NUCLEOTIDE SEQUENCE [LARGE SCALE GENOMIC DNA]</scope>
    <source>
        <strain evidence="7 8">DSM 18997</strain>
    </source>
</reference>
<evidence type="ECO:0000256" key="4">
    <source>
        <dbReference type="ARBA" id="ARBA00023239"/>
    </source>
</evidence>
<dbReference type="PANTHER" id="PTHR39210">
    <property type="entry name" value="HEPARIN-SULFATE LYASE"/>
    <property type="match status" value="1"/>
</dbReference>
<dbReference type="Pfam" id="PF07940">
    <property type="entry name" value="Hepar_II_III_C"/>
    <property type="match status" value="1"/>
</dbReference>
<dbReference type="PANTHER" id="PTHR39210:SF1">
    <property type="entry name" value="HEPARIN-SULFATE LYASE"/>
    <property type="match status" value="1"/>
</dbReference>
<sequence>MDVAEHAGRNEFRLPYTMVKDSWVHMGTPIDWLHNPTKDLEFTWIFNRHWHMEDLGKAYLLTGRDDYVHTFIRHFEEWMAQNAPAQEVPYEEATYFQRPGPWRLLETGLRVQSWIWTYRMVEGSPRITDSFRERFFGALADHADYLTRYLGSVEINHAIMHMQGLFMIGAFHADHPRAPLWRQLAAERLELCMLRQVGEEGVQSELTTHYHNGSIGMFSTPYLLALKTGYEFPEWYAHKLARMGAFTDAVIRPDGQATPIGDSDWISHGRRPLGLLGAILNDEALLKAGEVSEELLWLFGADVYTRMRDSQSSFSPATVSRAFEQTGYYFVKSKNHHLFFDAACMGGAHGHADALSIEWMWNGQLVFVDPGRYTYEEGEWRRLFKSTRAHNTVTVDGLDQTPYEATQRWGEPVASCETLRWIDNASFSFIEATHDGYLRLEKPVLHRRWTLVGKEVDLLLLVDWLEGDGERQIEQRFYLHPDAAVELGGSDAGSGSDAPWARIVYPSTGSLVHVHWTADGGAGSGFAASEEAGWISRIYGEKEPNRVLSMGGQADGTAGVACIALPQLAASGASAASLESFDIDAKRQAATVVYTADGRTVRVTIDRDDVSWTVEG</sequence>
<evidence type="ECO:0000259" key="5">
    <source>
        <dbReference type="Pfam" id="PF07940"/>
    </source>
</evidence>